<evidence type="ECO:0000313" key="1">
    <source>
        <dbReference type="EMBL" id="NYJ76863.1"/>
    </source>
</evidence>
<organism evidence="1 2">
    <name type="scientific">Nesterenkonia xinjiangensis</name>
    <dbReference type="NCBI Taxonomy" id="225327"/>
    <lineage>
        <taxon>Bacteria</taxon>
        <taxon>Bacillati</taxon>
        <taxon>Actinomycetota</taxon>
        <taxon>Actinomycetes</taxon>
        <taxon>Micrococcales</taxon>
        <taxon>Micrococcaceae</taxon>
        <taxon>Nesterenkonia</taxon>
    </lineage>
</organism>
<evidence type="ECO:0000313" key="2">
    <source>
        <dbReference type="Proteomes" id="UP000535437"/>
    </source>
</evidence>
<gene>
    <name evidence="1" type="ORF">HNR09_000274</name>
</gene>
<dbReference type="EMBL" id="JACCFY010000001">
    <property type="protein sequence ID" value="NYJ76863.1"/>
    <property type="molecule type" value="Genomic_DNA"/>
</dbReference>
<dbReference type="Proteomes" id="UP000535437">
    <property type="component" value="Unassembled WGS sequence"/>
</dbReference>
<keyword evidence="2" id="KW-1185">Reference proteome</keyword>
<sequence length="153" mass="17401">MTTTVEHAGDPLHPDHEKYLLELGKATYAAAGLAGIAFDVLRIHSGISSSALYSDPLGTLENRLRGSRVDLEGIDEFIELLHDARLLRNDLMHALPVKHGLHRRMRKDLGYVKNFFDVESLRTARKLFESARRTGNRVLYSDDGEAVRRWYTR</sequence>
<reference evidence="1 2" key="1">
    <citation type="submission" date="2020-07" db="EMBL/GenBank/DDBJ databases">
        <title>Sequencing the genomes of 1000 actinobacteria strains.</title>
        <authorList>
            <person name="Klenk H.-P."/>
        </authorList>
    </citation>
    <scope>NUCLEOTIDE SEQUENCE [LARGE SCALE GENOMIC DNA]</scope>
    <source>
        <strain evidence="1 2">DSM 15475</strain>
    </source>
</reference>
<dbReference type="AlphaFoldDB" id="A0A7Z0K8N5"/>
<evidence type="ECO:0008006" key="3">
    <source>
        <dbReference type="Google" id="ProtNLM"/>
    </source>
</evidence>
<comment type="caution">
    <text evidence="1">The sequence shown here is derived from an EMBL/GenBank/DDBJ whole genome shotgun (WGS) entry which is preliminary data.</text>
</comment>
<protein>
    <recommendedName>
        <fullName evidence="3">DUF4145 domain-containing protein</fullName>
    </recommendedName>
</protein>
<name>A0A7Z0K8N5_9MICC</name>
<accession>A0A7Z0K8N5</accession>
<dbReference type="RefSeq" id="WP_179540423.1">
    <property type="nucleotide sequence ID" value="NZ_BAAALL010000010.1"/>
</dbReference>
<proteinExistence type="predicted"/>